<evidence type="ECO:0000256" key="1">
    <source>
        <dbReference type="SAM" id="MobiDB-lite"/>
    </source>
</evidence>
<dbReference type="OrthoDB" id="6371694at2"/>
<accession>A0A4Z1BID4</accession>
<comment type="caution">
    <text evidence="2">The sequence shown here is derived from an EMBL/GenBank/DDBJ whole genome shotgun (WGS) entry which is preliminary data.</text>
</comment>
<dbReference type="AlphaFoldDB" id="A0A4Z1BID4"/>
<name>A0A4Z1BID4_9GAMM</name>
<organism evidence="2 3">
    <name type="scientific">Marinobacter confluentis</name>
    <dbReference type="NCBI Taxonomy" id="1697557"/>
    <lineage>
        <taxon>Bacteria</taxon>
        <taxon>Pseudomonadati</taxon>
        <taxon>Pseudomonadota</taxon>
        <taxon>Gammaproteobacteria</taxon>
        <taxon>Pseudomonadales</taxon>
        <taxon>Marinobacteraceae</taxon>
        <taxon>Marinobacter</taxon>
    </lineage>
</organism>
<evidence type="ECO:0000313" key="2">
    <source>
        <dbReference type="EMBL" id="TGN39339.1"/>
    </source>
</evidence>
<dbReference type="EMBL" id="SRPF01000003">
    <property type="protein sequence ID" value="TGN39339.1"/>
    <property type="molecule type" value="Genomic_DNA"/>
</dbReference>
<dbReference type="Proteomes" id="UP000298325">
    <property type="component" value="Unassembled WGS sequence"/>
</dbReference>
<feature type="region of interest" description="Disordered" evidence="1">
    <location>
        <begin position="91"/>
        <end position="119"/>
    </location>
</feature>
<proteinExistence type="predicted"/>
<dbReference type="RefSeq" id="WP_135803648.1">
    <property type="nucleotide sequence ID" value="NZ_SRPF01000003.1"/>
</dbReference>
<protein>
    <submittedName>
        <fullName evidence="2">Uncharacterized protein</fullName>
    </submittedName>
</protein>
<sequence length="215" mass="24279">MNQPMAIDELVSVAQAEAMGELDAPMMAIVLSSEQSYDLPINSLETDADKARWGLILRAAREHVEADAVAVLYPAWTTIRNKKPAATAVEIDEPDLVKAEESESDFDDSGRGEDPGEPIDTLFVQLHTRDRIYWRGFEQIRDPKHQRIIGFRRIKALSTEYGREDAPSVTSWLNTLFEPLPDEGEETEVDRELADMLEEPEVSAALYPRQMRALH</sequence>
<reference evidence="2 3" key="1">
    <citation type="submission" date="2019-04" db="EMBL/GenBank/DDBJ databases">
        <authorList>
            <person name="Park S."/>
            <person name="Yoon J.-H."/>
        </authorList>
    </citation>
    <scope>NUCLEOTIDE SEQUENCE [LARGE SCALE GENOMIC DNA]</scope>
    <source>
        <strain evidence="2 3">HJM-18</strain>
    </source>
</reference>
<evidence type="ECO:0000313" key="3">
    <source>
        <dbReference type="Proteomes" id="UP000298325"/>
    </source>
</evidence>
<gene>
    <name evidence="2" type="ORF">E5Q11_11905</name>
</gene>
<keyword evidence="3" id="KW-1185">Reference proteome</keyword>